<feature type="transmembrane region" description="Helical" evidence="7">
    <location>
        <begin position="106"/>
        <end position="129"/>
    </location>
</feature>
<dbReference type="InterPro" id="IPR032816">
    <property type="entry name" value="VTT_dom"/>
</dbReference>
<evidence type="ECO:0000256" key="3">
    <source>
        <dbReference type="ARBA" id="ARBA00022475"/>
    </source>
</evidence>
<accession>A0A5B8CA65</accession>
<evidence type="ECO:0000259" key="9">
    <source>
        <dbReference type="Pfam" id="PF09335"/>
    </source>
</evidence>
<dbReference type="InterPro" id="IPR032818">
    <property type="entry name" value="DedA-like"/>
</dbReference>
<keyword evidence="3 7" id="KW-1003">Cell membrane</keyword>
<comment type="subcellular location">
    <subcellularLocation>
        <location evidence="1 7">Cell membrane</location>
        <topology evidence="1 7">Multi-pass membrane protein</topology>
    </subcellularLocation>
</comment>
<comment type="caution">
    <text evidence="7">Lacks conserved residue(s) required for the propagation of feature annotation.</text>
</comment>
<dbReference type="RefSeq" id="WP_139931295.1">
    <property type="nucleotide sequence ID" value="NZ_CP040915.1"/>
</dbReference>
<evidence type="ECO:0000256" key="2">
    <source>
        <dbReference type="ARBA" id="ARBA00010792"/>
    </source>
</evidence>
<evidence type="ECO:0000256" key="1">
    <source>
        <dbReference type="ARBA" id="ARBA00004651"/>
    </source>
</evidence>
<organism evidence="10 11">
    <name type="scientific">Georgenia yuyongxinii</name>
    <dbReference type="NCBI Taxonomy" id="2589797"/>
    <lineage>
        <taxon>Bacteria</taxon>
        <taxon>Bacillati</taxon>
        <taxon>Actinomycetota</taxon>
        <taxon>Actinomycetes</taxon>
        <taxon>Micrococcales</taxon>
        <taxon>Bogoriellaceae</taxon>
        <taxon>Georgenia</taxon>
    </lineage>
</organism>
<feature type="domain" description="VTT" evidence="9">
    <location>
        <begin position="3"/>
        <end position="126"/>
    </location>
</feature>
<keyword evidence="5 7" id="KW-1133">Transmembrane helix</keyword>
<feature type="region of interest" description="Disordered" evidence="8">
    <location>
        <begin position="134"/>
        <end position="214"/>
    </location>
</feature>
<dbReference type="PANTHER" id="PTHR30353:SF0">
    <property type="entry name" value="TRANSMEMBRANE PROTEIN"/>
    <property type="match status" value="1"/>
</dbReference>
<dbReference type="AlphaFoldDB" id="A0A5B8CA65"/>
<dbReference type="Pfam" id="PF09335">
    <property type="entry name" value="VTT_dom"/>
    <property type="match status" value="1"/>
</dbReference>
<dbReference type="GO" id="GO:0005886">
    <property type="term" value="C:plasma membrane"/>
    <property type="evidence" value="ECO:0007669"/>
    <property type="project" value="UniProtKB-SubCell"/>
</dbReference>
<evidence type="ECO:0000256" key="6">
    <source>
        <dbReference type="ARBA" id="ARBA00023136"/>
    </source>
</evidence>
<proteinExistence type="inferred from homology"/>
<protein>
    <submittedName>
        <fullName evidence="10">DedA family protein</fullName>
    </submittedName>
</protein>
<gene>
    <name evidence="10" type="ORF">FE374_03355</name>
</gene>
<dbReference type="KEGG" id="gyu:FE374_03355"/>
<dbReference type="PANTHER" id="PTHR30353">
    <property type="entry name" value="INNER MEMBRANE PROTEIN DEDA-RELATED"/>
    <property type="match status" value="1"/>
</dbReference>
<name>A0A5B8CA65_9MICO</name>
<evidence type="ECO:0000256" key="8">
    <source>
        <dbReference type="SAM" id="MobiDB-lite"/>
    </source>
</evidence>
<evidence type="ECO:0000313" key="11">
    <source>
        <dbReference type="Proteomes" id="UP000314616"/>
    </source>
</evidence>
<evidence type="ECO:0000313" key="10">
    <source>
        <dbReference type="EMBL" id="QDC26491.1"/>
    </source>
</evidence>
<feature type="transmembrane region" description="Helical" evidence="7">
    <location>
        <begin position="21"/>
        <end position="44"/>
    </location>
</feature>
<evidence type="ECO:0000256" key="5">
    <source>
        <dbReference type="ARBA" id="ARBA00022989"/>
    </source>
</evidence>
<keyword evidence="4 7" id="KW-0812">Transmembrane</keyword>
<evidence type="ECO:0000256" key="7">
    <source>
        <dbReference type="RuleBase" id="RU367016"/>
    </source>
</evidence>
<sequence>MLVPGEIAVLLGGVLAHLGKVPLVVVMAAAVLGAVVGDNIGYAVGARLEPKLDARAPDRARRHLAAAEAVVQRWGAPAVLIGRWAALLRAVVPCVAGASGLPYRRFVVFNVLGGALWGVAVAGIGYLAALRPGRAEPRTGRDDPRAPGPARSHGRGTPHGPTPDAMVTCGRTAIRTGRRGRPCFSRGSHPPRRTLAPSGQLAAQSRWSRNHDRD</sequence>
<dbReference type="OrthoDB" id="9813426at2"/>
<dbReference type="EMBL" id="CP040915">
    <property type="protein sequence ID" value="QDC26491.1"/>
    <property type="molecule type" value="Genomic_DNA"/>
</dbReference>
<evidence type="ECO:0000256" key="4">
    <source>
        <dbReference type="ARBA" id="ARBA00022692"/>
    </source>
</evidence>
<feature type="compositionally biased region" description="Basic and acidic residues" evidence="8">
    <location>
        <begin position="134"/>
        <end position="145"/>
    </location>
</feature>
<keyword evidence="6 7" id="KW-0472">Membrane</keyword>
<reference evidence="10 11" key="1">
    <citation type="submission" date="2019-05" db="EMBL/GenBank/DDBJ databases">
        <title>Georgenia *** sp. nov., and Georgenia *** sp. nov., isolated from the intestinal contents of plateau pika (Ochotona curzoniae) in the Qinghai-Tibet plateau of China.</title>
        <authorList>
            <person name="Tian Z."/>
        </authorList>
    </citation>
    <scope>NUCLEOTIDE SEQUENCE [LARGE SCALE GENOMIC DNA]</scope>
    <source>
        <strain evidence="10 11">Z443</strain>
    </source>
</reference>
<comment type="similarity">
    <text evidence="2 7">Belongs to the DedA family.</text>
</comment>
<dbReference type="Proteomes" id="UP000314616">
    <property type="component" value="Chromosome"/>
</dbReference>